<dbReference type="EMBL" id="JAUOPU010000005">
    <property type="protein sequence ID" value="MDO6542402.1"/>
    <property type="molecule type" value="Genomic_DNA"/>
</dbReference>
<feature type="binding site" evidence="1">
    <location>
        <begin position="11"/>
        <end position="18"/>
    </location>
    <ligand>
        <name>ATP</name>
        <dbReference type="ChEBI" id="CHEBI:30616"/>
    </ligand>
</feature>
<dbReference type="SUPFAM" id="SSF53067">
    <property type="entry name" value="Actin-like ATPase domain"/>
    <property type="match status" value="1"/>
</dbReference>
<dbReference type="AlphaFoldDB" id="A0AAW7Y5Z1"/>
<dbReference type="PANTHER" id="PTHR30605:SF0">
    <property type="entry name" value="ANHYDRO-N-ACETYLMURAMIC ACID KINASE"/>
    <property type="match status" value="1"/>
</dbReference>
<keyword evidence="1" id="KW-0119">Carbohydrate metabolism</keyword>
<dbReference type="NCBIfam" id="NF007148">
    <property type="entry name" value="PRK09585.3-2"/>
    <property type="match status" value="1"/>
</dbReference>
<dbReference type="CDD" id="cd24050">
    <property type="entry name" value="ASKHA_NBD_ANMK"/>
    <property type="match status" value="1"/>
</dbReference>
<dbReference type="GO" id="GO:0097175">
    <property type="term" value="P:1,6-anhydro-N-acetyl-beta-muramic acid catabolic process"/>
    <property type="evidence" value="ECO:0007669"/>
    <property type="project" value="UniProtKB-UniRule"/>
</dbReference>
<comment type="caution">
    <text evidence="2">The sequence shown here is derived from an EMBL/GenBank/DDBJ whole genome shotgun (WGS) entry which is preliminary data.</text>
</comment>
<gene>
    <name evidence="1" type="primary">anmK</name>
    <name evidence="2" type="ORF">Q4568_07655</name>
</gene>
<dbReference type="InterPro" id="IPR043129">
    <property type="entry name" value="ATPase_NBD"/>
</dbReference>
<organism evidence="2 3">
    <name type="scientific">Photobacterium sanguinicancri</name>
    <dbReference type="NCBI Taxonomy" id="875932"/>
    <lineage>
        <taxon>Bacteria</taxon>
        <taxon>Pseudomonadati</taxon>
        <taxon>Pseudomonadota</taxon>
        <taxon>Gammaproteobacteria</taxon>
        <taxon>Vibrionales</taxon>
        <taxon>Vibrionaceae</taxon>
        <taxon>Photobacterium</taxon>
    </lineage>
</organism>
<protein>
    <recommendedName>
        <fullName evidence="1">Anhydro-N-acetylmuramic acid kinase</fullName>
        <ecNumber evidence="1">2.7.1.170</ecNumber>
    </recommendedName>
    <alternativeName>
        <fullName evidence="1">AnhMurNAc kinase</fullName>
    </alternativeName>
</protein>
<dbReference type="GO" id="GO:0009254">
    <property type="term" value="P:peptidoglycan turnover"/>
    <property type="evidence" value="ECO:0007669"/>
    <property type="project" value="UniProtKB-UniRule"/>
</dbReference>
<comment type="similarity">
    <text evidence="1">Belongs to the anhydro-N-acetylmuramic acid kinase family.</text>
</comment>
<evidence type="ECO:0000313" key="2">
    <source>
        <dbReference type="EMBL" id="MDO6542402.1"/>
    </source>
</evidence>
<comment type="catalytic activity">
    <reaction evidence="1">
        <text>1,6-anhydro-N-acetyl-beta-muramate + ATP + H2O = N-acetyl-D-muramate 6-phosphate + ADP + H(+)</text>
        <dbReference type="Rhea" id="RHEA:24952"/>
        <dbReference type="ChEBI" id="CHEBI:15377"/>
        <dbReference type="ChEBI" id="CHEBI:15378"/>
        <dbReference type="ChEBI" id="CHEBI:30616"/>
        <dbReference type="ChEBI" id="CHEBI:58690"/>
        <dbReference type="ChEBI" id="CHEBI:58722"/>
        <dbReference type="ChEBI" id="CHEBI:456216"/>
        <dbReference type="EC" id="2.7.1.170"/>
    </reaction>
</comment>
<proteinExistence type="inferred from homology"/>
<dbReference type="EC" id="2.7.1.170" evidence="1"/>
<dbReference type="Pfam" id="PF03702">
    <property type="entry name" value="AnmK"/>
    <property type="match status" value="1"/>
</dbReference>
<dbReference type="NCBIfam" id="NF007139">
    <property type="entry name" value="PRK09585.1-3"/>
    <property type="match status" value="1"/>
</dbReference>
<sequence length="374" mass="40513">MTEKYIGLMSGTSMDGVDAVLVEIDSTQTHLIASISFPMGESLKHSLLDVCLGQPTNLQTIGELDHRLGHLFADAVNTLITKANVQPEDIKAIGSHGQTVFHSPDCEYAFTMQLGDANIISAKTGICTVADFRRKDMAYGGQGAPLVPAFHQQLFSCPETSRVILNIGGIANITVLQPNQHVIGYDTGPGNMLMDAWINLHQQKTYDNNAEWALTGSVNHALLEQLLAEPYLALSAPKSTGRELFNLPWLQQNLAILAQEKGITLTPQDVQATLVEFTAMTIANDVRTFTCNNVPNELLICGGGVHNPLLINRLQTALPQWQILSTSERGVDSDNMEAMAFAWLAYRTLHQLPGNLPDVTGASNAIALGAIYPA</sequence>
<evidence type="ECO:0000313" key="3">
    <source>
        <dbReference type="Proteomes" id="UP001170624"/>
    </source>
</evidence>
<dbReference type="HAMAP" id="MF_01270">
    <property type="entry name" value="AnhMurNAc_kinase"/>
    <property type="match status" value="1"/>
</dbReference>
<dbReference type="Proteomes" id="UP001170624">
    <property type="component" value="Unassembled WGS sequence"/>
</dbReference>
<keyword evidence="1" id="KW-0547">Nucleotide-binding</keyword>
<dbReference type="GO" id="GO:0006040">
    <property type="term" value="P:amino sugar metabolic process"/>
    <property type="evidence" value="ECO:0007669"/>
    <property type="project" value="InterPro"/>
</dbReference>
<dbReference type="RefSeq" id="WP_303498857.1">
    <property type="nucleotide sequence ID" value="NZ_JAUOPU010000005.1"/>
</dbReference>
<comment type="pathway">
    <text evidence="1">Amino-sugar metabolism; 1,6-anhydro-N-acetylmuramate degradation.</text>
</comment>
<evidence type="ECO:0000256" key="1">
    <source>
        <dbReference type="HAMAP-Rule" id="MF_01270"/>
    </source>
</evidence>
<keyword evidence="1" id="KW-0067">ATP-binding</keyword>
<dbReference type="PANTHER" id="PTHR30605">
    <property type="entry name" value="ANHYDRO-N-ACETYLMURAMIC ACID KINASE"/>
    <property type="match status" value="1"/>
</dbReference>
<name>A0AAW7Y5Z1_9GAMM</name>
<keyword evidence="1 2" id="KW-0808">Transferase</keyword>
<accession>A0AAW7Y5Z1</accession>
<keyword evidence="1 2" id="KW-0418">Kinase</keyword>
<comment type="pathway">
    <text evidence="1">Cell wall biogenesis; peptidoglycan recycling.</text>
</comment>
<comment type="function">
    <text evidence="1">Catalyzes the specific phosphorylation of 1,6-anhydro-N-acetylmuramic acid (anhMurNAc) with the simultaneous cleavage of the 1,6-anhydro ring, generating MurNAc-6-P. Is required for the utilization of anhMurNAc either imported from the medium or derived from its own cell wall murein, and thus plays a role in cell wall recycling.</text>
</comment>
<dbReference type="InterPro" id="IPR005338">
    <property type="entry name" value="Anhydro_N_Ac-Mur_kinase"/>
</dbReference>
<dbReference type="GO" id="GO:0016301">
    <property type="term" value="F:kinase activity"/>
    <property type="evidence" value="ECO:0007669"/>
    <property type="project" value="UniProtKB-KW"/>
</dbReference>
<reference evidence="2" key="1">
    <citation type="submission" date="2023-07" db="EMBL/GenBank/DDBJ databases">
        <title>Genome content predicts the carbon catabolic preferences of heterotrophic bacteria.</title>
        <authorList>
            <person name="Gralka M."/>
        </authorList>
    </citation>
    <scope>NUCLEOTIDE SEQUENCE</scope>
    <source>
        <strain evidence="2">G2M05</strain>
    </source>
</reference>
<dbReference type="GO" id="GO:0016773">
    <property type="term" value="F:phosphotransferase activity, alcohol group as acceptor"/>
    <property type="evidence" value="ECO:0007669"/>
    <property type="project" value="UniProtKB-UniRule"/>
</dbReference>
<dbReference type="GO" id="GO:0005524">
    <property type="term" value="F:ATP binding"/>
    <property type="evidence" value="ECO:0007669"/>
    <property type="project" value="UniProtKB-UniRule"/>
</dbReference>
<dbReference type="Gene3D" id="3.30.420.40">
    <property type="match status" value="2"/>
</dbReference>